<dbReference type="PANTHER" id="PTHR11361:SF99">
    <property type="entry name" value="DNA MISMATCH REPAIR PROTEIN"/>
    <property type="match status" value="1"/>
</dbReference>
<keyword evidence="4" id="KW-0472">Membrane</keyword>
<feature type="transmembrane region" description="Helical" evidence="4">
    <location>
        <begin position="72"/>
        <end position="89"/>
    </location>
</feature>
<evidence type="ECO:0000259" key="5">
    <source>
        <dbReference type="SMART" id="SM00534"/>
    </source>
</evidence>
<dbReference type="InterPro" id="IPR045076">
    <property type="entry name" value="MutS"/>
</dbReference>
<dbReference type="Gene3D" id="3.40.50.300">
    <property type="entry name" value="P-loop containing nucleotide triphosphate hydrolases"/>
    <property type="match status" value="1"/>
</dbReference>
<evidence type="ECO:0000313" key="6">
    <source>
        <dbReference type="EMBL" id="CAI4031074.1"/>
    </source>
</evidence>
<reference evidence="6" key="1">
    <citation type="submission" date="2022-10" db="EMBL/GenBank/DDBJ databases">
        <authorList>
            <person name="Koch H."/>
        </authorList>
    </citation>
    <scope>NUCLEOTIDE SEQUENCE</scope>
    <source>
        <strain evidence="6">DNF</strain>
    </source>
</reference>
<evidence type="ECO:0000256" key="3">
    <source>
        <dbReference type="ARBA" id="ARBA00023125"/>
    </source>
</evidence>
<keyword evidence="4" id="KW-1133">Transmembrane helix</keyword>
<protein>
    <submittedName>
        <fullName evidence="6">DNA_MISMATCH_REPAIR_2 domain-containing protein</fullName>
    </submittedName>
</protein>
<evidence type="ECO:0000256" key="2">
    <source>
        <dbReference type="ARBA" id="ARBA00022840"/>
    </source>
</evidence>
<gene>
    <name evidence="6" type="ORF">DNFV4_01505</name>
</gene>
<dbReference type="GO" id="GO:0005829">
    <property type="term" value="C:cytosol"/>
    <property type="evidence" value="ECO:0007669"/>
    <property type="project" value="TreeGrafter"/>
</dbReference>
<dbReference type="GO" id="GO:0140664">
    <property type="term" value="F:ATP-dependent DNA damage sensor activity"/>
    <property type="evidence" value="ECO:0007669"/>
    <property type="project" value="InterPro"/>
</dbReference>
<dbReference type="RefSeq" id="WP_289268034.1">
    <property type="nucleotide sequence ID" value="NZ_OX365700.1"/>
</dbReference>
<dbReference type="CDD" id="cd03283">
    <property type="entry name" value="ABC_MutS-like"/>
    <property type="match status" value="1"/>
</dbReference>
<keyword evidence="1" id="KW-0547">Nucleotide-binding</keyword>
<dbReference type="InterPro" id="IPR000432">
    <property type="entry name" value="DNA_mismatch_repair_MutS_C"/>
</dbReference>
<dbReference type="GO" id="GO:0030983">
    <property type="term" value="F:mismatched DNA binding"/>
    <property type="evidence" value="ECO:0007669"/>
    <property type="project" value="InterPro"/>
</dbReference>
<organism evidence="6 7">
    <name type="scientific">Nitrospira tepida</name>
    <dbReference type="NCBI Taxonomy" id="2973512"/>
    <lineage>
        <taxon>Bacteria</taxon>
        <taxon>Pseudomonadati</taxon>
        <taxon>Nitrospirota</taxon>
        <taxon>Nitrospiria</taxon>
        <taxon>Nitrospirales</taxon>
        <taxon>Nitrospiraceae</taxon>
        <taxon>Nitrospira</taxon>
    </lineage>
</organism>
<dbReference type="EMBL" id="OX365700">
    <property type="protein sequence ID" value="CAI4031074.1"/>
    <property type="molecule type" value="Genomic_DNA"/>
</dbReference>
<dbReference type="SUPFAM" id="SSF48334">
    <property type="entry name" value="DNA repair protein MutS, domain III"/>
    <property type="match status" value="1"/>
</dbReference>
<evidence type="ECO:0000256" key="1">
    <source>
        <dbReference type="ARBA" id="ARBA00022741"/>
    </source>
</evidence>
<sequence>MKPPQPHQPLAPKAAFGRERTLRRLIAAADRRIADHHALSRTFTTARLILFLVGIALCVTLFKLGWYLAGNTALALLVLGFAAVAAYHNRLEQRMHRWRLWRTVKQTHLARLHLDWPAIPRREHEPPADHPYAKDLDLLGPHSLLHLLDTTVSSNGRERLTSWLLHPPQDRAQWAGRQRLARELSRLTLCRDRLVLEGLLIGEQEIDGRRLQAVLLTPAGWPTLPLLLAIQAAFSLGTIGLLAASLAGWLPGYWVLSFALYLFLFLMVERSQQAFEHALSLQVELDKLGAVLAYLEGRARAKHAALRELCAPLVQADRSPSRHLRQAARIVAGLSVRSNPLAHILVNLPGPWDLYFIWRLQRLQSRITDHLPQWLDILAEIEATSACATFAYLHPTYAWPVLSDAQETDGAIHARSLGHPLIPSTQRVNNDVGLQGQGRLWLVTGSNMSGKSTFLRTIGINVCLAQAGAPVCAERFEWSWVRLRCCIRVEDSIEQGLSHFYAEVKRLKLILEAARDRSGAPVLFLIDEIFRGTNNRERLIGSQAYIQELASHNGFGLITTHDLELAELETAVPTLSNVHFQETIENGALSFDYRLRPGPCPTTNALRIMALEGLPVPTATPPAES</sequence>
<keyword evidence="7" id="KW-1185">Reference proteome</keyword>
<dbReference type="InterPro" id="IPR036187">
    <property type="entry name" value="DNA_mismatch_repair_MutS_sf"/>
</dbReference>
<dbReference type="KEGG" id="nti:DNFV4_01505"/>
<keyword evidence="2" id="KW-0067">ATP-binding</keyword>
<dbReference type="PANTHER" id="PTHR11361">
    <property type="entry name" value="DNA MISMATCH REPAIR PROTEIN MUTS FAMILY MEMBER"/>
    <property type="match status" value="1"/>
</dbReference>
<dbReference type="Proteomes" id="UP001179121">
    <property type="component" value="Chromosome"/>
</dbReference>
<dbReference type="GO" id="GO:0005524">
    <property type="term" value="F:ATP binding"/>
    <property type="evidence" value="ECO:0007669"/>
    <property type="project" value="UniProtKB-KW"/>
</dbReference>
<dbReference type="GO" id="GO:0006298">
    <property type="term" value="P:mismatch repair"/>
    <property type="evidence" value="ECO:0007669"/>
    <property type="project" value="InterPro"/>
</dbReference>
<name>A0AA86TAW9_9BACT</name>
<dbReference type="InterPro" id="IPR027417">
    <property type="entry name" value="P-loop_NTPase"/>
</dbReference>
<dbReference type="Pfam" id="PF00488">
    <property type="entry name" value="MutS_V"/>
    <property type="match status" value="1"/>
</dbReference>
<dbReference type="SUPFAM" id="SSF52540">
    <property type="entry name" value="P-loop containing nucleoside triphosphate hydrolases"/>
    <property type="match status" value="1"/>
</dbReference>
<feature type="transmembrane region" description="Helical" evidence="4">
    <location>
        <begin position="250"/>
        <end position="268"/>
    </location>
</feature>
<feature type="domain" description="DNA mismatch repair proteins mutS family" evidence="5">
    <location>
        <begin position="438"/>
        <end position="624"/>
    </location>
</feature>
<dbReference type="AlphaFoldDB" id="A0AA86TAW9"/>
<keyword evidence="3" id="KW-0238">DNA-binding</keyword>
<dbReference type="Gene3D" id="1.10.1420.10">
    <property type="match status" value="1"/>
</dbReference>
<feature type="transmembrane region" description="Helical" evidence="4">
    <location>
        <begin position="219"/>
        <end position="244"/>
    </location>
</feature>
<feature type="transmembrane region" description="Helical" evidence="4">
    <location>
        <begin position="48"/>
        <end position="66"/>
    </location>
</feature>
<evidence type="ECO:0000313" key="7">
    <source>
        <dbReference type="Proteomes" id="UP001179121"/>
    </source>
</evidence>
<evidence type="ECO:0000256" key="4">
    <source>
        <dbReference type="SAM" id="Phobius"/>
    </source>
</evidence>
<dbReference type="SMART" id="SM00534">
    <property type="entry name" value="MUTSac"/>
    <property type="match status" value="1"/>
</dbReference>
<keyword evidence="4" id="KW-0812">Transmembrane</keyword>
<accession>A0AA86TAW9</accession>
<proteinExistence type="predicted"/>